<accession>A0ABN7N8P8</accession>
<reference evidence="1 2" key="1">
    <citation type="submission" date="2021-02" db="EMBL/GenBank/DDBJ databases">
        <authorList>
            <person name="Vanwijnsberghe S."/>
        </authorList>
    </citation>
    <scope>NUCLEOTIDE SEQUENCE [LARGE SCALE GENOMIC DNA]</scope>
    <source>
        <strain evidence="1 2">R-69658</strain>
    </source>
</reference>
<protein>
    <submittedName>
        <fullName evidence="1">Uncharacterized protein</fullName>
    </submittedName>
</protein>
<organism evidence="1 2">
    <name type="scientific">Paraburkholderia aspalathi</name>
    <dbReference type="NCBI Taxonomy" id="1324617"/>
    <lineage>
        <taxon>Bacteria</taxon>
        <taxon>Pseudomonadati</taxon>
        <taxon>Pseudomonadota</taxon>
        <taxon>Betaproteobacteria</taxon>
        <taxon>Burkholderiales</taxon>
        <taxon>Burkholderiaceae</taxon>
        <taxon>Paraburkholderia</taxon>
    </lineage>
</organism>
<dbReference type="EMBL" id="CAJNAU010000140">
    <property type="protein sequence ID" value="CAE6856725.1"/>
    <property type="molecule type" value="Genomic_DNA"/>
</dbReference>
<comment type="caution">
    <text evidence="1">The sequence shown here is derived from an EMBL/GenBank/DDBJ whole genome shotgun (WGS) entry which is preliminary data.</text>
</comment>
<keyword evidence="2" id="KW-1185">Reference proteome</keyword>
<name>A0ABN7N8P8_9BURK</name>
<gene>
    <name evidence="1" type="ORF">R69658_07424</name>
</gene>
<sequence>MGTLNIADDGASINWVDTLLGRQWTARAPSVPEWQRLWHGNQTDESLAKGRFLWVNGFNDREVIVVFAPFKGLDFNLTFSVLSGELLKIEEAR</sequence>
<dbReference type="RefSeq" id="WP_200622371.1">
    <property type="nucleotide sequence ID" value="NZ_CAJNAU010000140.1"/>
</dbReference>
<evidence type="ECO:0000313" key="1">
    <source>
        <dbReference type="EMBL" id="CAE6856725.1"/>
    </source>
</evidence>
<evidence type="ECO:0000313" key="2">
    <source>
        <dbReference type="Proteomes" id="UP000674425"/>
    </source>
</evidence>
<proteinExistence type="predicted"/>
<dbReference type="Proteomes" id="UP000674425">
    <property type="component" value="Unassembled WGS sequence"/>
</dbReference>